<evidence type="ECO:0000256" key="2">
    <source>
        <dbReference type="ARBA" id="ARBA00023002"/>
    </source>
</evidence>
<comment type="similarity">
    <text evidence="1">Belongs to the short-chain dehydrogenases/reductases (SDR) family.</text>
</comment>
<dbReference type="Proteomes" id="UP001205603">
    <property type="component" value="Unassembled WGS sequence"/>
</dbReference>
<dbReference type="InterPro" id="IPR002347">
    <property type="entry name" value="SDR_fam"/>
</dbReference>
<reference evidence="3 4" key="1">
    <citation type="submission" date="2022-07" db="EMBL/GenBank/DDBJ databases">
        <title>Fecal culturing of patients with breast cancer.</title>
        <authorList>
            <person name="Teng N.M.Y."/>
            <person name="Kiu R."/>
            <person name="Evans R."/>
            <person name="Baker D.J."/>
            <person name="Zenner C."/>
            <person name="Robinson S.D."/>
            <person name="Hall L.J."/>
        </authorList>
    </citation>
    <scope>NUCLEOTIDE SEQUENCE [LARGE SCALE GENOMIC DNA]</scope>
    <source>
        <strain evidence="3 4">LH1063</strain>
    </source>
</reference>
<keyword evidence="4" id="KW-1185">Reference proteome</keyword>
<dbReference type="InterPro" id="IPR051122">
    <property type="entry name" value="SDR_DHRS6-like"/>
</dbReference>
<gene>
    <name evidence="3" type="ORF">NMU02_12015</name>
</gene>
<proteinExistence type="inferred from homology"/>
<dbReference type="CDD" id="cd05233">
    <property type="entry name" value="SDR_c"/>
    <property type="match status" value="1"/>
</dbReference>
<evidence type="ECO:0000256" key="1">
    <source>
        <dbReference type="ARBA" id="ARBA00006484"/>
    </source>
</evidence>
<name>A0ABT1MJL0_9BACT</name>
<protein>
    <submittedName>
        <fullName evidence="3">SDR family oxidoreductase</fullName>
    </submittedName>
</protein>
<evidence type="ECO:0000313" key="3">
    <source>
        <dbReference type="EMBL" id="MCP9612815.1"/>
    </source>
</evidence>
<dbReference type="InterPro" id="IPR036291">
    <property type="entry name" value="NAD(P)-bd_dom_sf"/>
</dbReference>
<keyword evidence="2" id="KW-0560">Oxidoreductase</keyword>
<evidence type="ECO:0000313" key="4">
    <source>
        <dbReference type="Proteomes" id="UP001205603"/>
    </source>
</evidence>
<dbReference type="EMBL" id="JANDHW010000014">
    <property type="protein sequence ID" value="MCP9612815.1"/>
    <property type="molecule type" value="Genomic_DNA"/>
</dbReference>
<dbReference type="PRINTS" id="PR00081">
    <property type="entry name" value="GDHRDH"/>
</dbReference>
<dbReference type="SUPFAM" id="SSF51735">
    <property type="entry name" value="NAD(P)-binding Rossmann-fold domains"/>
    <property type="match status" value="1"/>
</dbReference>
<dbReference type="PANTHER" id="PTHR43477:SF1">
    <property type="entry name" value="DIHYDROANTICAPSIN 7-DEHYDROGENASE"/>
    <property type="match status" value="1"/>
</dbReference>
<dbReference type="PANTHER" id="PTHR43477">
    <property type="entry name" value="DIHYDROANTICAPSIN 7-DEHYDROGENASE"/>
    <property type="match status" value="1"/>
</dbReference>
<comment type="caution">
    <text evidence="3">The sequence shown here is derived from an EMBL/GenBank/DDBJ whole genome shotgun (WGS) entry which is preliminary data.</text>
</comment>
<dbReference type="Gene3D" id="3.40.50.720">
    <property type="entry name" value="NAD(P)-binding Rossmann-like Domain"/>
    <property type="match status" value="1"/>
</dbReference>
<dbReference type="Pfam" id="PF13561">
    <property type="entry name" value="adh_short_C2"/>
    <property type="match status" value="1"/>
</dbReference>
<sequence>MESDLLDLTSRSYLITGAASGMGRAASILLSKKGARLILVDINSDGLAVTRERCAGDTIVLNLDLSVPELFKEKIGKIIESFGKINGIVHCAGLPYISPLKTVNSDTCDKIYKINTYAAVELAKIFISKKVYAGEYGSIVFISSVYGLVGSAANVGYALSKGGIQAVTKALAIELAPKRIRVNCIAPGFIKTNMMENITSSFTEDYTERLESLHPLGLGEADDVANAILYLLSDMSKWVTGSILSVDGGFTAQ</sequence>
<dbReference type="PRINTS" id="PR00080">
    <property type="entry name" value="SDRFAMILY"/>
</dbReference>
<accession>A0ABT1MJL0</accession>
<organism evidence="3 4">
    <name type="scientific">Coprobacter tertius</name>
    <dbReference type="NCBI Taxonomy" id="2944915"/>
    <lineage>
        <taxon>Bacteria</taxon>
        <taxon>Pseudomonadati</taxon>
        <taxon>Bacteroidota</taxon>
        <taxon>Bacteroidia</taxon>
        <taxon>Bacteroidales</taxon>
        <taxon>Barnesiellaceae</taxon>
        <taxon>Coprobacter</taxon>
    </lineage>
</organism>
<dbReference type="RefSeq" id="WP_255028176.1">
    <property type="nucleotide sequence ID" value="NZ_JANDHW010000014.1"/>
</dbReference>